<evidence type="ECO:0000259" key="9">
    <source>
        <dbReference type="Pfam" id="PF21088"/>
    </source>
</evidence>
<dbReference type="Pfam" id="PF21088">
    <property type="entry name" value="MS_channel_1st"/>
    <property type="match status" value="1"/>
</dbReference>
<name>A0ABR9VUA0_9SYNC</name>
<evidence type="ECO:0000313" key="10">
    <source>
        <dbReference type="EMBL" id="MBE9254924.1"/>
    </source>
</evidence>
<feature type="transmembrane region" description="Helical" evidence="6">
    <location>
        <begin position="140"/>
        <end position="163"/>
    </location>
</feature>
<dbReference type="SUPFAM" id="SSF50182">
    <property type="entry name" value="Sm-like ribonucleoproteins"/>
    <property type="match status" value="1"/>
</dbReference>
<feature type="transmembrane region" description="Helical" evidence="6">
    <location>
        <begin position="108"/>
        <end position="128"/>
    </location>
</feature>
<comment type="similarity">
    <text evidence="2">Belongs to the MscS (TC 1.A.23) family.</text>
</comment>
<feature type="domain" description="Mechanosensitive ion channel transmembrane helices 2/3" evidence="9">
    <location>
        <begin position="109"/>
        <end position="149"/>
    </location>
</feature>
<dbReference type="Pfam" id="PF00924">
    <property type="entry name" value="MS_channel_2nd"/>
    <property type="match status" value="1"/>
</dbReference>
<keyword evidence="3 6" id="KW-0812">Transmembrane</keyword>
<feature type="domain" description="Mechanosensitive ion channel MscS" evidence="7">
    <location>
        <begin position="150"/>
        <end position="216"/>
    </location>
</feature>
<evidence type="ECO:0000256" key="3">
    <source>
        <dbReference type="ARBA" id="ARBA00022692"/>
    </source>
</evidence>
<keyword evidence="4 6" id="KW-1133">Transmembrane helix</keyword>
<dbReference type="InterPro" id="IPR006685">
    <property type="entry name" value="MscS_channel_2nd"/>
</dbReference>
<dbReference type="Proteomes" id="UP000658720">
    <property type="component" value="Unassembled WGS sequence"/>
</dbReference>
<accession>A0ABR9VUA0</accession>
<evidence type="ECO:0000256" key="4">
    <source>
        <dbReference type="ARBA" id="ARBA00022989"/>
    </source>
</evidence>
<keyword evidence="11" id="KW-1185">Reference proteome</keyword>
<dbReference type="InterPro" id="IPR010920">
    <property type="entry name" value="LSM_dom_sf"/>
</dbReference>
<feature type="transmembrane region" description="Helical" evidence="6">
    <location>
        <begin position="66"/>
        <end position="87"/>
    </location>
</feature>
<dbReference type="RefSeq" id="WP_194020410.1">
    <property type="nucleotide sequence ID" value="NZ_JADEVV010000043.1"/>
</dbReference>
<sequence>MMLDVTVLPDFFDLNGNAIAHYLPVVHLNDQWAFWLQDPPSLPLAQMTAPDEIPESLLTDLTIRKIIRAVITVAIAYGMMAVIQKVTNWISERVPRRFRLLVKQSLPFCKALILLVTISYLLNLFFNLSEGNLLALTGTIAVALGFAFKDYISSIIAGVVALFEAPYRVGDRIQIGDHYGEVTGYGLRGICLQTPDDNNVTIPHNKTWTEPISNANGGNLEAQVATSFYFDHSVDVEQVIRILYQAAYSSRYTQLSIPIVVVMKEHIWGTEFKLRSYPMDARDEFAYQTDLIRRAKRAFGQQGLPYPKLKLGQNELDPE</sequence>
<dbReference type="PANTHER" id="PTHR30221:SF1">
    <property type="entry name" value="SMALL-CONDUCTANCE MECHANOSENSITIVE CHANNEL"/>
    <property type="match status" value="1"/>
</dbReference>
<dbReference type="Gene3D" id="2.30.30.60">
    <property type="match status" value="1"/>
</dbReference>
<dbReference type="Gene3D" id="1.10.287.1260">
    <property type="match status" value="1"/>
</dbReference>
<comment type="subcellular location">
    <subcellularLocation>
        <location evidence="1">Endomembrane system</location>
        <topology evidence="1">Multi-pass membrane protein</topology>
    </subcellularLocation>
</comment>
<evidence type="ECO:0000256" key="6">
    <source>
        <dbReference type="SAM" id="Phobius"/>
    </source>
</evidence>
<feature type="domain" description="Mechanosensitive ion channel MscS C-terminal" evidence="8">
    <location>
        <begin position="225"/>
        <end position="304"/>
    </location>
</feature>
<evidence type="ECO:0000259" key="7">
    <source>
        <dbReference type="Pfam" id="PF00924"/>
    </source>
</evidence>
<dbReference type="Pfam" id="PF21082">
    <property type="entry name" value="MS_channel_3rd"/>
    <property type="match status" value="1"/>
</dbReference>
<evidence type="ECO:0000256" key="1">
    <source>
        <dbReference type="ARBA" id="ARBA00004127"/>
    </source>
</evidence>
<gene>
    <name evidence="10" type="ORF">IQ217_13955</name>
</gene>
<evidence type="ECO:0000259" key="8">
    <source>
        <dbReference type="Pfam" id="PF21082"/>
    </source>
</evidence>
<dbReference type="PANTHER" id="PTHR30221">
    <property type="entry name" value="SMALL-CONDUCTANCE MECHANOSENSITIVE CHANNEL"/>
    <property type="match status" value="1"/>
</dbReference>
<dbReference type="InterPro" id="IPR049278">
    <property type="entry name" value="MS_channel_C"/>
</dbReference>
<organism evidence="10 11">
    <name type="scientific">Synechocystis salina LEGE 00031</name>
    <dbReference type="NCBI Taxonomy" id="1828736"/>
    <lineage>
        <taxon>Bacteria</taxon>
        <taxon>Bacillati</taxon>
        <taxon>Cyanobacteriota</taxon>
        <taxon>Cyanophyceae</taxon>
        <taxon>Synechococcales</taxon>
        <taxon>Merismopediaceae</taxon>
        <taxon>Synechocystis</taxon>
    </lineage>
</organism>
<proteinExistence type="inferred from homology"/>
<dbReference type="InterPro" id="IPR049142">
    <property type="entry name" value="MS_channel_1st"/>
</dbReference>
<dbReference type="InterPro" id="IPR023408">
    <property type="entry name" value="MscS_beta-dom_sf"/>
</dbReference>
<reference evidence="10 11" key="1">
    <citation type="submission" date="2020-10" db="EMBL/GenBank/DDBJ databases">
        <authorList>
            <person name="Castelo-Branco R."/>
            <person name="Eusebio N."/>
            <person name="Adriana R."/>
            <person name="Vieira A."/>
            <person name="Brugerolle De Fraissinette N."/>
            <person name="Rezende De Castro R."/>
            <person name="Schneider M.P."/>
            <person name="Vasconcelos V."/>
            <person name="Leao P.N."/>
        </authorList>
    </citation>
    <scope>NUCLEOTIDE SEQUENCE [LARGE SCALE GENOMIC DNA]</scope>
    <source>
        <strain evidence="10 11">LEGE 00031</strain>
    </source>
</reference>
<evidence type="ECO:0000256" key="5">
    <source>
        <dbReference type="ARBA" id="ARBA00023136"/>
    </source>
</evidence>
<dbReference type="InterPro" id="IPR045275">
    <property type="entry name" value="MscS_archaea/bacteria_type"/>
</dbReference>
<evidence type="ECO:0000313" key="11">
    <source>
        <dbReference type="Proteomes" id="UP000658720"/>
    </source>
</evidence>
<protein>
    <submittedName>
        <fullName evidence="10">Mechanosensitive ion channel family protein</fullName>
    </submittedName>
</protein>
<comment type="caution">
    <text evidence="10">The sequence shown here is derived from an EMBL/GenBank/DDBJ whole genome shotgun (WGS) entry which is preliminary data.</text>
</comment>
<keyword evidence="5 6" id="KW-0472">Membrane</keyword>
<evidence type="ECO:0000256" key="2">
    <source>
        <dbReference type="ARBA" id="ARBA00008017"/>
    </source>
</evidence>
<dbReference type="EMBL" id="JADEVV010000043">
    <property type="protein sequence ID" value="MBE9254924.1"/>
    <property type="molecule type" value="Genomic_DNA"/>
</dbReference>